<gene>
    <name evidence="1" type="ORF">SAMN04488494_0758</name>
</gene>
<dbReference type="EMBL" id="FRCJ01000001">
    <property type="protein sequence ID" value="SHL79594.1"/>
    <property type="molecule type" value="Genomic_DNA"/>
</dbReference>
<reference evidence="1 2" key="1">
    <citation type="submission" date="2016-11" db="EMBL/GenBank/DDBJ databases">
        <authorList>
            <person name="Jaros S."/>
            <person name="Januszkiewicz K."/>
            <person name="Wedrychowicz H."/>
        </authorList>
    </citation>
    <scope>NUCLEOTIDE SEQUENCE [LARGE SCALE GENOMIC DNA]</scope>
    <source>
        <strain evidence="1 2">BPI-34</strain>
    </source>
</reference>
<dbReference type="Proteomes" id="UP000184280">
    <property type="component" value="Unassembled WGS sequence"/>
</dbReference>
<dbReference type="AlphaFoldDB" id="A0A1M7DJA9"/>
<accession>A0A1M7DJA9</accession>
<proteinExistence type="predicted"/>
<evidence type="ECO:0000313" key="2">
    <source>
        <dbReference type="Proteomes" id="UP000184280"/>
    </source>
</evidence>
<sequence length="123" mass="14262">MNKIEKREYSLYGIVYPSDMHKLRASLDQLAIAINEVYSQSNPDQLVRVEFDFKLISKGDVYKFLVKATTQPNGLKCSQRKLAVILATFTNLADNPVCSKRVNTILRSYKRYKKLLKRWISTN</sequence>
<organism evidence="1 2">
    <name type="scientific">Xylanibacter ruminicola</name>
    <name type="common">Prevotella ruminicola</name>
    <dbReference type="NCBI Taxonomy" id="839"/>
    <lineage>
        <taxon>Bacteria</taxon>
        <taxon>Pseudomonadati</taxon>
        <taxon>Bacteroidota</taxon>
        <taxon>Bacteroidia</taxon>
        <taxon>Bacteroidales</taxon>
        <taxon>Prevotellaceae</taxon>
        <taxon>Xylanibacter</taxon>
    </lineage>
</organism>
<protein>
    <submittedName>
        <fullName evidence="1">Uncharacterized protein</fullName>
    </submittedName>
</protein>
<evidence type="ECO:0000313" key="1">
    <source>
        <dbReference type="EMBL" id="SHL79594.1"/>
    </source>
</evidence>
<name>A0A1M7DJA9_XYLRU</name>